<dbReference type="Proteomes" id="UP001264980">
    <property type="component" value="Unassembled WGS sequence"/>
</dbReference>
<sequence>MAIITAGCSEKKDDPEEIVTPVETVLKRDEVMRNVRKNLYHIEEWYMVKGKDTTFLNSDQHYDSLMKHVYVQFFTNEWSPGRTWLCYRHGDEVPNTEFSGHAEIFDVIADTALPLGFDYAWDEKAGTISLARDIYPISYYVPRLFPEGVTIELDKNGYTHVDSFEEVKALRKSGTLRFRYQHEGRNYTFLLKQMWPFSGSANIHRYVAF</sequence>
<proteinExistence type="predicted"/>
<comment type="caution">
    <text evidence="1">The sequence shown here is derived from an EMBL/GenBank/DDBJ whole genome shotgun (WGS) entry which is preliminary data.</text>
</comment>
<reference evidence="1 2" key="1">
    <citation type="submission" date="2023-07" db="EMBL/GenBank/DDBJ databases">
        <title>Sorghum-associated microbial communities from plants grown in Nebraska, USA.</title>
        <authorList>
            <person name="Schachtman D."/>
        </authorList>
    </citation>
    <scope>NUCLEOTIDE SEQUENCE [LARGE SCALE GENOMIC DNA]</scope>
    <source>
        <strain evidence="1 2">BE57</strain>
    </source>
</reference>
<name>A0ABU1QW11_9BACT</name>
<evidence type="ECO:0008006" key="3">
    <source>
        <dbReference type="Google" id="ProtNLM"/>
    </source>
</evidence>
<dbReference type="RefSeq" id="WP_309983066.1">
    <property type="nucleotide sequence ID" value="NZ_JAVDTI010000002.1"/>
</dbReference>
<organism evidence="1 2">
    <name type="scientific">Dyadobacter fermentans</name>
    <dbReference type="NCBI Taxonomy" id="94254"/>
    <lineage>
        <taxon>Bacteria</taxon>
        <taxon>Pseudomonadati</taxon>
        <taxon>Bacteroidota</taxon>
        <taxon>Cytophagia</taxon>
        <taxon>Cytophagales</taxon>
        <taxon>Spirosomataceae</taxon>
        <taxon>Dyadobacter</taxon>
    </lineage>
</organism>
<dbReference type="EMBL" id="JAVDTI010000002">
    <property type="protein sequence ID" value="MDR6805346.1"/>
    <property type="molecule type" value="Genomic_DNA"/>
</dbReference>
<keyword evidence="2" id="KW-1185">Reference proteome</keyword>
<gene>
    <name evidence="1" type="ORF">J2W84_002392</name>
</gene>
<evidence type="ECO:0000313" key="1">
    <source>
        <dbReference type="EMBL" id="MDR6805346.1"/>
    </source>
</evidence>
<protein>
    <recommendedName>
        <fullName evidence="3">Lipoprotein</fullName>
    </recommendedName>
</protein>
<accession>A0ABU1QW11</accession>
<evidence type="ECO:0000313" key="2">
    <source>
        <dbReference type="Proteomes" id="UP001264980"/>
    </source>
</evidence>